<dbReference type="SUPFAM" id="SSF50978">
    <property type="entry name" value="WD40 repeat-like"/>
    <property type="match status" value="1"/>
</dbReference>
<dbReference type="GO" id="GO:0005774">
    <property type="term" value="C:vacuolar membrane"/>
    <property type="evidence" value="ECO:0007669"/>
    <property type="project" value="TreeGrafter"/>
</dbReference>
<evidence type="ECO:0000256" key="2">
    <source>
        <dbReference type="ARBA" id="ARBA00022723"/>
    </source>
</evidence>
<dbReference type="Pfam" id="PF00400">
    <property type="entry name" value="WD40"/>
    <property type="match status" value="2"/>
</dbReference>
<feature type="region of interest" description="Disordered" evidence="7">
    <location>
        <begin position="98"/>
        <end position="118"/>
    </location>
</feature>
<feature type="repeat" description="WD" evidence="6">
    <location>
        <begin position="393"/>
        <end position="426"/>
    </location>
</feature>
<proteinExistence type="predicted"/>
<accession>A0A6A6ZN30</accession>
<name>A0A6A6ZN30_9PLEO</name>
<keyword evidence="2" id="KW-0479">Metal-binding</keyword>
<dbReference type="GO" id="GO:1904263">
    <property type="term" value="P:positive regulation of TORC1 signaling"/>
    <property type="evidence" value="ECO:0007669"/>
    <property type="project" value="TreeGrafter"/>
</dbReference>
<dbReference type="PROSITE" id="PS50082">
    <property type="entry name" value="WD_REPEATS_2"/>
    <property type="match status" value="2"/>
</dbReference>
<feature type="region of interest" description="Disordered" evidence="7">
    <location>
        <begin position="535"/>
        <end position="625"/>
    </location>
</feature>
<evidence type="ECO:0000256" key="5">
    <source>
        <dbReference type="ARBA" id="ARBA00022833"/>
    </source>
</evidence>
<feature type="region of interest" description="Disordered" evidence="7">
    <location>
        <begin position="1427"/>
        <end position="1470"/>
    </location>
</feature>
<organism evidence="8 9">
    <name type="scientific">Ophiobolus disseminans</name>
    <dbReference type="NCBI Taxonomy" id="1469910"/>
    <lineage>
        <taxon>Eukaryota</taxon>
        <taxon>Fungi</taxon>
        <taxon>Dikarya</taxon>
        <taxon>Ascomycota</taxon>
        <taxon>Pezizomycotina</taxon>
        <taxon>Dothideomycetes</taxon>
        <taxon>Pleosporomycetidae</taxon>
        <taxon>Pleosporales</taxon>
        <taxon>Pleosporineae</taxon>
        <taxon>Phaeosphaeriaceae</taxon>
        <taxon>Ophiobolus</taxon>
    </lineage>
</organism>
<dbReference type="OrthoDB" id="60955at2759"/>
<evidence type="ECO:0000256" key="7">
    <source>
        <dbReference type="SAM" id="MobiDB-lite"/>
    </source>
</evidence>
<dbReference type="InterPro" id="IPR036322">
    <property type="entry name" value="WD40_repeat_dom_sf"/>
</dbReference>
<evidence type="ECO:0000256" key="3">
    <source>
        <dbReference type="ARBA" id="ARBA00022737"/>
    </source>
</evidence>
<evidence type="ECO:0000313" key="8">
    <source>
        <dbReference type="EMBL" id="KAF2822492.1"/>
    </source>
</evidence>
<dbReference type="Proteomes" id="UP000799424">
    <property type="component" value="Unassembled WGS sequence"/>
</dbReference>
<keyword evidence="9" id="KW-1185">Reference proteome</keyword>
<dbReference type="PROSITE" id="PS00678">
    <property type="entry name" value="WD_REPEATS_1"/>
    <property type="match status" value="2"/>
</dbReference>
<keyword evidence="4" id="KW-0863">Zinc-finger</keyword>
<dbReference type="PROSITE" id="PS50294">
    <property type="entry name" value="WD_REPEATS_REGION"/>
    <property type="match status" value="2"/>
</dbReference>
<reference evidence="8" key="1">
    <citation type="journal article" date="2020" name="Stud. Mycol.">
        <title>101 Dothideomycetes genomes: a test case for predicting lifestyles and emergence of pathogens.</title>
        <authorList>
            <person name="Haridas S."/>
            <person name="Albert R."/>
            <person name="Binder M."/>
            <person name="Bloem J."/>
            <person name="Labutti K."/>
            <person name="Salamov A."/>
            <person name="Andreopoulos B."/>
            <person name="Baker S."/>
            <person name="Barry K."/>
            <person name="Bills G."/>
            <person name="Bluhm B."/>
            <person name="Cannon C."/>
            <person name="Castanera R."/>
            <person name="Culley D."/>
            <person name="Daum C."/>
            <person name="Ezra D."/>
            <person name="Gonzalez J."/>
            <person name="Henrissat B."/>
            <person name="Kuo A."/>
            <person name="Liang C."/>
            <person name="Lipzen A."/>
            <person name="Lutzoni F."/>
            <person name="Magnuson J."/>
            <person name="Mondo S."/>
            <person name="Nolan M."/>
            <person name="Ohm R."/>
            <person name="Pangilinan J."/>
            <person name="Park H.-J."/>
            <person name="Ramirez L."/>
            <person name="Alfaro M."/>
            <person name="Sun H."/>
            <person name="Tritt A."/>
            <person name="Yoshinaga Y."/>
            <person name="Zwiers L.-H."/>
            <person name="Turgeon B."/>
            <person name="Goodwin S."/>
            <person name="Spatafora J."/>
            <person name="Crous P."/>
            <person name="Grigoriev I."/>
        </authorList>
    </citation>
    <scope>NUCLEOTIDE SEQUENCE</scope>
    <source>
        <strain evidence="8">CBS 113818</strain>
    </source>
</reference>
<dbReference type="Gene3D" id="2.130.10.10">
    <property type="entry name" value="YVTN repeat-like/Quinoprotein amine dehydrogenase"/>
    <property type="match status" value="1"/>
</dbReference>
<sequence>MVVHLAIAPAPGTSAAAPPASIAPHRKSQHVAASHLHAGCSLRGHHVPSLALAAQMTDRRTSAAAPSPKIPPAPPPPPPKQRQRSYFERFVAQPLTTAYGSRPPSVQTNRPEGGPPNPLVPKLPGYVGILFRPVSLQSAELLHLLYPPLAAARPSTCGIFTVGPSLLPTSVPVSVTPACTVVSVRAIFVHKTGLDISALDINRERTHAVLAGKEILKTVKVDNAKIIDETNLRAAVLNYADSHARQREGLGIHDVKWSHGQFNSHIATAAANGKVILYDLNRASVELTRLHEHNRQVHKLAFNPHQGYLLLSASQDATVRLWDLRDMRRNIITCRSRDQYAGINGGIRDVQWSPTDAVEFAFGTDNGNIQRWDFRYNKGPKQKITAHDQRMCTSIDWHPDGKHLLSSGVDRTVKVWDFSQDGRRQKAAWVLTTPYPVHKARWRPPYWSDDHQERGAYQCTQLATYYDREHPAIHVWDFRRPHLPFREINKFASAPSDMLWHSRDTLWTVGKEGVFQQSDIHHAPKTMDRRNLQALAVSPSGEVGGVAQRRPRRRRSASLAYTEDTYAGHPPDQRGSPEKGSMRSSADDSLDDSFLVSSSKRHHGRTASNRSARSFGSTPPSDTAPKVMFLADSMTTQTESSRPNQIAVRGVLPGASNVQIFAYLAQKYKAIPLSDPPDMHAFEELKHVFGQNAEYAERASLYRLANTWRVVGESIFNATRRRAELHRARRRVLHAPKPNSLHAVSQSASEPLKPQDKRFTAPLNPAVRAILGTLEKPSSIQSPPRESTSNLATPLARPIAVHDFQSDSHDQSDLPNIDHEVIDALPPPVTGPQSNAFETNEALAPPSTTFNGPKWYQTADGLDERRAQVGSFRASPRIPLNLGPSNTPGVSIPPPIERHDSGESFTMFSASSDSQRGNSVPSSFASGNSNLHKVESTSSKWQIGAEKASFGNVRLASDTSQQMELGKSVQISPTTMPIGKMPTDQGTQQGSVRNGTDHLIEFSSGERAIEEMEHLRRNNQLLRHDSSESEAYASSRGDSTSSLEYSTEMEASGTIVPEFCEDVRSPHGLKPPATLFHHTDSAPPVLEPSIEDALLLSDYQAMHVDAERGSPYAVIGLLNSLLASYTSAQSDAQFSSILLLLLAPLLPQTHNIAETPNVGEVLTAFSDTFISLGLTPSQAKAILSTQLSQLIATGINPYQAESILHTYHAQLHSLFLFNSAASLRRLAYPAYPAVYEQALKDTQLGLLCLSCKSPINNPKDKMRCESCKRAQAPCPICWSKFPVFEPITAKKKGKQKNRSSPVDKDHRRKRSSLMSNQALDVHLHTDGTSPTKPENWAPDKATLWTWCSLCGHGGHTNCLSTWFADAALSDGACATEGCLCDCVRGKRRDEKIQEVLHTKAERNRAKPVRKGDDWKVSESRAVSAVRGAIGDNSTQLQPTTRREDAKRVRVLAPDPDSVGPFHAAPTKLPK</sequence>
<feature type="region of interest" description="Disordered" evidence="7">
    <location>
        <begin position="901"/>
        <end position="931"/>
    </location>
</feature>
<keyword evidence="1 6" id="KW-0853">WD repeat</keyword>
<evidence type="ECO:0000256" key="6">
    <source>
        <dbReference type="PROSITE-ProRule" id="PRU00221"/>
    </source>
</evidence>
<evidence type="ECO:0000313" key="9">
    <source>
        <dbReference type="Proteomes" id="UP000799424"/>
    </source>
</evidence>
<feature type="compositionally biased region" description="Polar residues" evidence="7">
    <location>
        <begin position="1036"/>
        <end position="1045"/>
    </location>
</feature>
<feature type="compositionally biased region" description="Polar residues" evidence="7">
    <location>
        <begin position="98"/>
        <end position="110"/>
    </location>
</feature>
<dbReference type="PANTHER" id="PTHR46200:SF1">
    <property type="entry name" value="GATOR COMPLEX PROTEIN WDR24"/>
    <property type="match status" value="1"/>
</dbReference>
<evidence type="ECO:0000256" key="1">
    <source>
        <dbReference type="ARBA" id="ARBA00022574"/>
    </source>
</evidence>
<dbReference type="GO" id="GO:0008270">
    <property type="term" value="F:zinc ion binding"/>
    <property type="evidence" value="ECO:0007669"/>
    <property type="project" value="UniProtKB-KW"/>
</dbReference>
<feature type="compositionally biased region" description="Pro residues" evidence="7">
    <location>
        <begin position="68"/>
        <end position="80"/>
    </location>
</feature>
<feature type="region of interest" description="Disordered" evidence="7">
    <location>
        <begin position="973"/>
        <end position="993"/>
    </location>
</feature>
<feature type="compositionally biased region" description="Polar residues" evidence="7">
    <location>
        <begin position="903"/>
        <end position="931"/>
    </location>
</feature>
<dbReference type="InterPro" id="IPR019775">
    <property type="entry name" value="WD40_repeat_CS"/>
</dbReference>
<dbReference type="GO" id="GO:0016239">
    <property type="term" value="P:positive regulation of macroautophagy"/>
    <property type="evidence" value="ECO:0007669"/>
    <property type="project" value="TreeGrafter"/>
</dbReference>
<dbReference type="InterPro" id="IPR037590">
    <property type="entry name" value="WDR24"/>
</dbReference>
<gene>
    <name evidence="8" type="ORF">CC86DRAFT_385444</name>
</gene>
<feature type="compositionally biased region" description="Polar residues" evidence="7">
    <location>
        <begin position="984"/>
        <end position="993"/>
    </location>
</feature>
<dbReference type="InterPro" id="IPR001680">
    <property type="entry name" value="WD40_rpt"/>
</dbReference>
<dbReference type="GO" id="GO:0061700">
    <property type="term" value="C:GATOR2 complex"/>
    <property type="evidence" value="ECO:0007669"/>
    <property type="project" value="TreeGrafter"/>
</dbReference>
<feature type="region of interest" description="Disordered" evidence="7">
    <location>
        <begin position="55"/>
        <end position="83"/>
    </location>
</feature>
<feature type="compositionally biased region" description="Basic and acidic residues" evidence="7">
    <location>
        <begin position="571"/>
        <end position="581"/>
    </location>
</feature>
<feature type="region of interest" description="Disordered" evidence="7">
    <location>
        <begin position="1021"/>
        <end position="1048"/>
    </location>
</feature>
<dbReference type="EMBL" id="MU006234">
    <property type="protein sequence ID" value="KAF2822492.1"/>
    <property type="molecule type" value="Genomic_DNA"/>
</dbReference>
<dbReference type="GO" id="GO:0005829">
    <property type="term" value="C:cytosol"/>
    <property type="evidence" value="ECO:0007669"/>
    <property type="project" value="TreeGrafter"/>
</dbReference>
<protein>
    <submittedName>
        <fullName evidence="8">Uncharacterized protein</fullName>
    </submittedName>
</protein>
<evidence type="ECO:0000256" key="4">
    <source>
        <dbReference type="ARBA" id="ARBA00022771"/>
    </source>
</evidence>
<dbReference type="InterPro" id="IPR015943">
    <property type="entry name" value="WD40/YVTN_repeat-like_dom_sf"/>
</dbReference>
<dbReference type="SMART" id="SM00320">
    <property type="entry name" value="WD40"/>
    <property type="match status" value="4"/>
</dbReference>
<keyword evidence="3" id="KW-0677">Repeat</keyword>
<feature type="region of interest" description="Disordered" evidence="7">
    <location>
        <begin position="1290"/>
        <end position="1335"/>
    </location>
</feature>
<feature type="repeat" description="WD" evidence="6">
    <location>
        <begin position="290"/>
        <end position="332"/>
    </location>
</feature>
<feature type="compositionally biased region" description="Polar residues" evidence="7">
    <location>
        <begin position="606"/>
        <end position="621"/>
    </location>
</feature>
<keyword evidence="5" id="KW-0862">Zinc</keyword>
<dbReference type="PANTHER" id="PTHR46200">
    <property type="entry name" value="GATOR COMPLEX PROTEIN WDR24"/>
    <property type="match status" value="1"/>
</dbReference>